<protein>
    <submittedName>
        <fullName evidence="3">Uncharacterized protein</fullName>
    </submittedName>
</protein>
<feature type="compositionally biased region" description="Polar residues" evidence="1">
    <location>
        <begin position="132"/>
        <end position="152"/>
    </location>
</feature>
<evidence type="ECO:0000313" key="3">
    <source>
        <dbReference type="EMBL" id="CAH1644271.1"/>
    </source>
</evidence>
<keyword evidence="2" id="KW-0732">Signal</keyword>
<keyword evidence="4" id="KW-1185">Reference proteome</keyword>
<reference evidence="3" key="1">
    <citation type="submission" date="2022-02" db="EMBL/GenBank/DDBJ databases">
        <authorList>
            <person name="King R."/>
        </authorList>
    </citation>
    <scope>NUCLEOTIDE SEQUENCE</scope>
</reference>
<feature type="compositionally biased region" description="Basic and acidic residues" evidence="1">
    <location>
        <begin position="120"/>
        <end position="130"/>
    </location>
</feature>
<evidence type="ECO:0000256" key="1">
    <source>
        <dbReference type="SAM" id="MobiDB-lite"/>
    </source>
</evidence>
<sequence>MDFRIAKFLMLWICINIELAASMPSEVNTRTKRSPANNFSVFGLNLGSAFSATKQAASDTYTSIGNIFTGNNNKRKQMIEPPGILDPNPFINMLPAGRPNKNIVPSSTQNSIPETNKNILPHESKTEGNKKPTITTENSPLPNDEPNTTTESAIDIENEVSEKSTEIKDIEKEIDKELLDYIFRSGPTNYNSGTDSNLDNSIEYTTSTGDFETTTCSLENRIQPAVVASF</sequence>
<feature type="region of interest" description="Disordered" evidence="1">
    <location>
        <begin position="103"/>
        <end position="153"/>
    </location>
</feature>
<proteinExistence type="predicted"/>
<gene>
    <name evidence="3" type="ORF">SPLIT_LOCUS9625</name>
</gene>
<dbReference type="AlphaFoldDB" id="A0A9P0N936"/>
<dbReference type="EMBL" id="LR824535">
    <property type="protein sequence ID" value="CAH1644271.1"/>
    <property type="molecule type" value="Genomic_DNA"/>
</dbReference>
<evidence type="ECO:0000313" key="4">
    <source>
        <dbReference type="Proteomes" id="UP001153321"/>
    </source>
</evidence>
<dbReference type="Proteomes" id="UP001153321">
    <property type="component" value="Chromosome 4"/>
</dbReference>
<name>A0A9P0N936_SPOLI</name>
<evidence type="ECO:0000256" key="2">
    <source>
        <dbReference type="SAM" id="SignalP"/>
    </source>
</evidence>
<accession>A0A9P0N936</accession>
<organism evidence="3 4">
    <name type="scientific">Spodoptera littoralis</name>
    <name type="common">Egyptian cotton leafworm</name>
    <dbReference type="NCBI Taxonomy" id="7109"/>
    <lineage>
        <taxon>Eukaryota</taxon>
        <taxon>Metazoa</taxon>
        <taxon>Ecdysozoa</taxon>
        <taxon>Arthropoda</taxon>
        <taxon>Hexapoda</taxon>
        <taxon>Insecta</taxon>
        <taxon>Pterygota</taxon>
        <taxon>Neoptera</taxon>
        <taxon>Endopterygota</taxon>
        <taxon>Lepidoptera</taxon>
        <taxon>Glossata</taxon>
        <taxon>Ditrysia</taxon>
        <taxon>Noctuoidea</taxon>
        <taxon>Noctuidae</taxon>
        <taxon>Amphipyrinae</taxon>
        <taxon>Spodoptera</taxon>
    </lineage>
</organism>
<feature type="compositionally biased region" description="Polar residues" evidence="1">
    <location>
        <begin position="103"/>
        <end position="118"/>
    </location>
</feature>
<feature type="signal peptide" evidence="2">
    <location>
        <begin position="1"/>
        <end position="22"/>
    </location>
</feature>
<feature type="chain" id="PRO_5040404467" evidence="2">
    <location>
        <begin position="23"/>
        <end position="230"/>
    </location>
</feature>